<organism evidence="1 2">
    <name type="scientific">Trichonephila clavata</name>
    <name type="common">Joro spider</name>
    <name type="synonym">Nephila clavata</name>
    <dbReference type="NCBI Taxonomy" id="2740835"/>
    <lineage>
        <taxon>Eukaryota</taxon>
        <taxon>Metazoa</taxon>
        <taxon>Ecdysozoa</taxon>
        <taxon>Arthropoda</taxon>
        <taxon>Chelicerata</taxon>
        <taxon>Arachnida</taxon>
        <taxon>Araneae</taxon>
        <taxon>Araneomorphae</taxon>
        <taxon>Entelegynae</taxon>
        <taxon>Araneoidea</taxon>
        <taxon>Nephilidae</taxon>
        <taxon>Trichonephila</taxon>
    </lineage>
</organism>
<keyword evidence="2" id="KW-1185">Reference proteome</keyword>
<evidence type="ECO:0000313" key="1">
    <source>
        <dbReference type="EMBL" id="GFR32613.1"/>
    </source>
</evidence>
<gene>
    <name evidence="1" type="ORF">TNCT_212531</name>
</gene>
<sequence length="72" mass="8554">MIRQTQELLDRDKPQRLSFEVSFLNRMTVDLHCLGMAMWSDKDHLYLNRTANTESCRISAKKNPRIRTEFPV</sequence>
<dbReference type="Proteomes" id="UP000887116">
    <property type="component" value="Unassembled WGS sequence"/>
</dbReference>
<comment type="caution">
    <text evidence="1">The sequence shown here is derived from an EMBL/GenBank/DDBJ whole genome shotgun (WGS) entry which is preliminary data.</text>
</comment>
<evidence type="ECO:0000313" key="2">
    <source>
        <dbReference type="Proteomes" id="UP000887116"/>
    </source>
</evidence>
<accession>A0A8X6HZI6</accession>
<proteinExistence type="predicted"/>
<dbReference type="AlphaFoldDB" id="A0A8X6HZI6"/>
<dbReference type="EMBL" id="BMAO01029555">
    <property type="protein sequence ID" value="GFR32613.1"/>
    <property type="molecule type" value="Genomic_DNA"/>
</dbReference>
<reference evidence="1" key="1">
    <citation type="submission" date="2020-07" db="EMBL/GenBank/DDBJ databases">
        <title>Multicomponent nature underlies the extraordinary mechanical properties of spider dragline silk.</title>
        <authorList>
            <person name="Kono N."/>
            <person name="Nakamura H."/>
            <person name="Mori M."/>
            <person name="Yoshida Y."/>
            <person name="Ohtoshi R."/>
            <person name="Malay A.D."/>
            <person name="Moran D.A.P."/>
            <person name="Tomita M."/>
            <person name="Numata K."/>
            <person name="Arakawa K."/>
        </authorList>
    </citation>
    <scope>NUCLEOTIDE SEQUENCE</scope>
</reference>
<name>A0A8X6HZI6_TRICU</name>
<protein>
    <submittedName>
        <fullName evidence="1">Uncharacterized protein</fullName>
    </submittedName>
</protein>